<evidence type="ECO:0000313" key="1">
    <source>
        <dbReference type="EMBL" id="EMY78810.1"/>
    </source>
</evidence>
<dbReference type="Proteomes" id="UP000012313">
    <property type="component" value="Unassembled WGS sequence"/>
</dbReference>
<gene>
    <name evidence="1" type="ORF">LEP1GSC060_2117</name>
</gene>
<evidence type="ECO:0000313" key="2">
    <source>
        <dbReference type="Proteomes" id="UP000012313"/>
    </source>
</evidence>
<reference evidence="1" key="1">
    <citation type="submission" date="2013-03" db="EMBL/GenBank/DDBJ databases">
        <authorList>
            <person name="Harkins D.M."/>
            <person name="Durkin A.S."/>
            <person name="Brinkac L.M."/>
            <person name="Haft D.H."/>
            <person name="Selengut J.D."/>
            <person name="Sanka R."/>
            <person name="DePew J."/>
            <person name="Purushe J."/>
            <person name="Hartskeerl R.A."/>
            <person name="Ahmed A."/>
            <person name="van der Linden H."/>
            <person name="Goris M.G.A."/>
            <person name="Vinetz J.M."/>
            <person name="Sutton G.G."/>
            <person name="Nierman W.C."/>
            <person name="Fouts D.E."/>
        </authorList>
    </citation>
    <scope>NUCLEOTIDE SEQUENCE [LARGE SCALE GENOMIC DNA]</scope>
    <source>
        <strain evidence="1">ICFT</strain>
    </source>
</reference>
<protein>
    <submittedName>
        <fullName evidence="1">Uncharacterized protein</fullName>
    </submittedName>
</protein>
<dbReference type="AlphaFoldDB" id="N1WIP0"/>
<keyword evidence="2" id="KW-1185">Reference proteome</keyword>
<name>N1WIP0_9LEPT</name>
<accession>N1WIP0</accession>
<sequence>MFPGIFFFRFASRISKNGRTFSKVSILSKWPQISAIVFVLGQTPDKIQLPKAALFFSARVFQ</sequence>
<proteinExistence type="predicted"/>
<comment type="caution">
    <text evidence="1">The sequence shown here is derived from an EMBL/GenBank/DDBJ whole genome shotgun (WGS) entry which is preliminary data.</text>
</comment>
<organism evidence="1 2">
    <name type="scientific">Leptospira weilii serovar Ranarum str. ICFT</name>
    <dbReference type="NCBI Taxonomy" id="1218598"/>
    <lineage>
        <taxon>Bacteria</taxon>
        <taxon>Pseudomonadati</taxon>
        <taxon>Spirochaetota</taxon>
        <taxon>Spirochaetia</taxon>
        <taxon>Leptospirales</taxon>
        <taxon>Leptospiraceae</taxon>
        <taxon>Leptospira</taxon>
    </lineage>
</organism>
<dbReference type="STRING" id="1218598.LEP1GSC060_2117"/>
<dbReference type="EMBL" id="AOHC02000018">
    <property type="protein sequence ID" value="EMY78810.1"/>
    <property type="molecule type" value="Genomic_DNA"/>
</dbReference>